<reference evidence="3" key="1">
    <citation type="submission" date="2016-10" db="EMBL/GenBank/DDBJ databases">
        <authorList>
            <person name="Varghese N."/>
            <person name="Submissions S."/>
        </authorList>
    </citation>
    <scope>NUCLEOTIDE SEQUENCE [LARGE SCALE GENOMIC DNA]</scope>
    <source>
        <strain evidence="3">DSM 44675</strain>
    </source>
</reference>
<gene>
    <name evidence="2" type="ORF">SAMN05444583_10745</name>
</gene>
<proteinExistence type="predicted"/>
<accession>A0A1H7NKG1</accession>
<organism evidence="2 3">
    <name type="scientific">Rhodococcus maanshanensis</name>
    <dbReference type="NCBI Taxonomy" id="183556"/>
    <lineage>
        <taxon>Bacteria</taxon>
        <taxon>Bacillati</taxon>
        <taxon>Actinomycetota</taxon>
        <taxon>Actinomycetes</taxon>
        <taxon>Mycobacteriales</taxon>
        <taxon>Nocardiaceae</taxon>
        <taxon>Rhodococcus</taxon>
    </lineage>
</organism>
<keyword evidence="3" id="KW-1185">Reference proteome</keyword>
<dbReference type="EMBL" id="FOAW01000007">
    <property type="protein sequence ID" value="SEL23407.1"/>
    <property type="molecule type" value="Genomic_DNA"/>
</dbReference>
<evidence type="ECO:0000256" key="1">
    <source>
        <dbReference type="SAM" id="MobiDB-lite"/>
    </source>
</evidence>
<dbReference type="AlphaFoldDB" id="A0A1H7NKG1"/>
<dbReference type="RefSeq" id="WP_072751727.1">
    <property type="nucleotide sequence ID" value="NZ_FOAW01000007.1"/>
</dbReference>
<evidence type="ECO:0000313" key="3">
    <source>
        <dbReference type="Proteomes" id="UP000198677"/>
    </source>
</evidence>
<name>A0A1H7NKG1_9NOCA</name>
<evidence type="ECO:0000313" key="2">
    <source>
        <dbReference type="EMBL" id="SEL23407.1"/>
    </source>
</evidence>
<dbReference type="Proteomes" id="UP000198677">
    <property type="component" value="Unassembled WGS sequence"/>
</dbReference>
<sequence>MSEQDILASIRRLVDTEHQLRAKTEAGDLDPAQEQTQLAAIEETLDQCWDLLRQRRARIDAGLPPDEVPVSPAGQVEGYLQ</sequence>
<dbReference type="InterPro" id="IPR020311">
    <property type="entry name" value="Uncharacterised_Rv0898c"/>
</dbReference>
<dbReference type="OrthoDB" id="7376174at2"/>
<feature type="region of interest" description="Disordered" evidence="1">
    <location>
        <begin position="62"/>
        <end position="81"/>
    </location>
</feature>
<protein>
    <recommendedName>
        <fullName evidence="4">DUF2630 domain-containing protein</fullName>
    </recommendedName>
</protein>
<evidence type="ECO:0008006" key="4">
    <source>
        <dbReference type="Google" id="ProtNLM"/>
    </source>
</evidence>
<dbReference type="Pfam" id="PF10944">
    <property type="entry name" value="DUF2630"/>
    <property type="match status" value="1"/>
</dbReference>